<dbReference type="Proteomes" id="UP000631114">
    <property type="component" value="Unassembled WGS sequence"/>
</dbReference>
<proteinExistence type="predicted"/>
<keyword evidence="3" id="KW-1185">Reference proteome</keyword>
<dbReference type="AlphaFoldDB" id="A0A835MES5"/>
<evidence type="ECO:0000313" key="2">
    <source>
        <dbReference type="EMBL" id="KAF9624399.1"/>
    </source>
</evidence>
<comment type="caution">
    <text evidence="2">The sequence shown here is derived from an EMBL/GenBank/DDBJ whole genome shotgun (WGS) entry which is preliminary data.</text>
</comment>
<protein>
    <submittedName>
        <fullName evidence="2">Uncharacterized protein</fullName>
    </submittedName>
</protein>
<dbReference type="EMBL" id="JADFTS010000001">
    <property type="protein sequence ID" value="KAF9624399.1"/>
    <property type="molecule type" value="Genomic_DNA"/>
</dbReference>
<accession>A0A835MES5</accession>
<feature type="region of interest" description="Disordered" evidence="1">
    <location>
        <begin position="1"/>
        <end position="35"/>
    </location>
</feature>
<sequence length="191" mass="21161">MERCLSNPQHPQPRTTSTPASVNGTEVSGVQQRRNTAIQRDFGVDKGNNTVTYNGNGPGEYTTRRIWVRKTNIVNSQLSEGARTSCNRDVNGVTIRDNTNGFVQVNGTENNEGTHANDVQQDFEVKMQPNDHQVVVYSDNTAETIGSRFAILNDLDLLESGNEIVLFQEQPILVDPIQMALSSHDIVAFDE</sequence>
<gene>
    <name evidence="2" type="ORF">IFM89_011324</name>
</gene>
<evidence type="ECO:0000313" key="3">
    <source>
        <dbReference type="Proteomes" id="UP000631114"/>
    </source>
</evidence>
<reference evidence="2 3" key="1">
    <citation type="submission" date="2020-10" db="EMBL/GenBank/DDBJ databases">
        <title>The Coptis chinensis genome and diversification of protoberbering-type alkaloids.</title>
        <authorList>
            <person name="Wang B."/>
            <person name="Shu S."/>
            <person name="Song C."/>
            <person name="Liu Y."/>
        </authorList>
    </citation>
    <scope>NUCLEOTIDE SEQUENCE [LARGE SCALE GENOMIC DNA]</scope>
    <source>
        <strain evidence="2">HL-2020</strain>
        <tissue evidence="2">Leaf</tissue>
    </source>
</reference>
<name>A0A835MES5_9MAGN</name>
<organism evidence="2 3">
    <name type="scientific">Coptis chinensis</name>
    <dbReference type="NCBI Taxonomy" id="261450"/>
    <lineage>
        <taxon>Eukaryota</taxon>
        <taxon>Viridiplantae</taxon>
        <taxon>Streptophyta</taxon>
        <taxon>Embryophyta</taxon>
        <taxon>Tracheophyta</taxon>
        <taxon>Spermatophyta</taxon>
        <taxon>Magnoliopsida</taxon>
        <taxon>Ranunculales</taxon>
        <taxon>Ranunculaceae</taxon>
        <taxon>Coptidoideae</taxon>
        <taxon>Coptis</taxon>
    </lineage>
</organism>
<evidence type="ECO:0000256" key="1">
    <source>
        <dbReference type="SAM" id="MobiDB-lite"/>
    </source>
</evidence>